<evidence type="ECO:0000313" key="2">
    <source>
        <dbReference type="EMBL" id="SVB81867.1"/>
    </source>
</evidence>
<feature type="non-terminal residue" evidence="2">
    <location>
        <position position="37"/>
    </location>
</feature>
<evidence type="ECO:0000256" key="1">
    <source>
        <dbReference type="SAM" id="Phobius"/>
    </source>
</evidence>
<sequence length="37" mass="4045">MKNRSERGFTLIELVIVVAILGILMAIAIPSYTGVVR</sequence>
<proteinExistence type="predicted"/>
<accession>A0A382H4L7</accession>
<dbReference type="SUPFAM" id="SSF54523">
    <property type="entry name" value="Pili subunits"/>
    <property type="match status" value="1"/>
</dbReference>
<dbReference type="Pfam" id="PF07963">
    <property type="entry name" value="N_methyl"/>
    <property type="match status" value="1"/>
</dbReference>
<evidence type="ECO:0008006" key="3">
    <source>
        <dbReference type="Google" id="ProtNLM"/>
    </source>
</evidence>
<dbReference type="AlphaFoldDB" id="A0A382H4L7"/>
<gene>
    <name evidence="2" type="ORF">METZ01_LOCUS234721</name>
</gene>
<protein>
    <recommendedName>
        <fullName evidence="3">Prepilin-type N-terminal cleavage/methylation domain-containing protein</fullName>
    </recommendedName>
</protein>
<feature type="transmembrane region" description="Helical" evidence="1">
    <location>
        <begin position="12"/>
        <end position="32"/>
    </location>
</feature>
<dbReference type="InterPro" id="IPR012902">
    <property type="entry name" value="N_methyl_site"/>
</dbReference>
<dbReference type="InterPro" id="IPR045584">
    <property type="entry name" value="Pilin-like"/>
</dbReference>
<dbReference type="PROSITE" id="PS00409">
    <property type="entry name" value="PROKAR_NTER_METHYL"/>
    <property type="match status" value="1"/>
</dbReference>
<reference evidence="2" key="1">
    <citation type="submission" date="2018-05" db="EMBL/GenBank/DDBJ databases">
        <authorList>
            <person name="Lanie J.A."/>
            <person name="Ng W.-L."/>
            <person name="Kazmierczak K.M."/>
            <person name="Andrzejewski T.M."/>
            <person name="Davidsen T.M."/>
            <person name="Wayne K.J."/>
            <person name="Tettelin H."/>
            <person name="Glass J.I."/>
            <person name="Rusch D."/>
            <person name="Podicherti R."/>
            <person name="Tsui H.-C.T."/>
            <person name="Winkler M.E."/>
        </authorList>
    </citation>
    <scope>NUCLEOTIDE SEQUENCE</scope>
</reference>
<dbReference type="NCBIfam" id="TIGR02532">
    <property type="entry name" value="IV_pilin_GFxxxE"/>
    <property type="match status" value="1"/>
</dbReference>
<keyword evidence="1" id="KW-0812">Transmembrane</keyword>
<keyword evidence="1" id="KW-0472">Membrane</keyword>
<dbReference type="Gene3D" id="3.30.700.10">
    <property type="entry name" value="Glycoprotein, Type 4 Pilin"/>
    <property type="match status" value="1"/>
</dbReference>
<keyword evidence="1" id="KW-1133">Transmembrane helix</keyword>
<name>A0A382H4L7_9ZZZZ</name>
<organism evidence="2">
    <name type="scientific">marine metagenome</name>
    <dbReference type="NCBI Taxonomy" id="408172"/>
    <lineage>
        <taxon>unclassified sequences</taxon>
        <taxon>metagenomes</taxon>
        <taxon>ecological metagenomes</taxon>
    </lineage>
</organism>
<dbReference type="EMBL" id="UINC01058976">
    <property type="protein sequence ID" value="SVB81867.1"/>
    <property type="molecule type" value="Genomic_DNA"/>
</dbReference>